<evidence type="ECO:0000256" key="4">
    <source>
        <dbReference type="ARBA" id="ARBA00023136"/>
    </source>
</evidence>
<dbReference type="PANTHER" id="PTHR12107:SF0">
    <property type="entry name" value="STARGAZIN (MAMMALIAN CALCIUM CHANNEL) HOMOLOG"/>
    <property type="match status" value="1"/>
</dbReference>
<evidence type="ECO:0000256" key="1">
    <source>
        <dbReference type="ARBA" id="ARBA00004141"/>
    </source>
</evidence>
<dbReference type="Gene3D" id="1.20.140.150">
    <property type="match status" value="1"/>
</dbReference>
<comment type="subcellular location">
    <subcellularLocation>
        <location evidence="1">Membrane</location>
        <topology evidence="1">Multi-pass membrane protein</topology>
    </subcellularLocation>
</comment>
<keyword evidence="2 5" id="KW-0812">Transmembrane</keyword>
<reference evidence="6 7" key="1">
    <citation type="submission" date="2024-08" db="EMBL/GenBank/DDBJ databases">
        <authorList>
            <person name="Cucini C."/>
            <person name="Frati F."/>
        </authorList>
    </citation>
    <scope>NUCLEOTIDE SEQUENCE [LARGE SCALE GENOMIC DNA]</scope>
</reference>
<feature type="transmembrane region" description="Helical" evidence="5">
    <location>
        <begin position="120"/>
        <end position="140"/>
    </location>
</feature>
<organism evidence="6 7">
    <name type="scientific">Orchesella dallaii</name>
    <dbReference type="NCBI Taxonomy" id="48710"/>
    <lineage>
        <taxon>Eukaryota</taxon>
        <taxon>Metazoa</taxon>
        <taxon>Ecdysozoa</taxon>
        <taxon>Arthropoda</taxon>
        <taxon>Hexapoda</taxon>
        <taxon>Collembola</taxon>
        <taxon>Entomobryomorpha</taxon>
        <taxon>Entomobryoidea</taxon>
        <taxon>Orchesellidae</taxon>
        <taxon>Orchesellinae</taxon>
        <taxon>Orchesella</taxon>
    </lineage>
</organism>
<keyword evidence="7" id="KW-1185">Reference proteome</keyword>
<accession>A0ABP1Q7V7</accession>
<feature type="transmembrane region" description="Helical" evidence="5">
    <location>
        <begin position="200"/>
        <end position="222"/>
    </location>
</feature>
<keyword evidence="3 5" id="KW-1133">Transmembrane helix</keyword>
<name>A0ABP1Q7V7_9HEXA</name>
<sequence>MKKHYKHLAVLGTICCLAALGVLWCSVLTSDWLTLQEPQVDELELDKLGPYEEPKPHLIRAKFGLFKMCVHNSQRNTVECHELQWYNLGFFNLFPTRQPPPLQTELIANCVEKLRFTLPFIGLSVFFTTASFLSLTFGHFCPKNKKIVEASMLILGGLCQATALLTFVSQIGSEFEANLPYSHHQKRLITFYKYKYGFSFYLFLLSFSLSELAALFDMAAYFRKYPPNHYVITFHRQSEPSPFMGSRDDDGHHLHHHDSLQTNNLTVSNHGFNYHSHHQNTLSKHPDLCNDFSTEQNNMDLTITSTAAAARLDDPQSVGMPLPPQSYISPEVTITTIERTNGYGTLRNPKVPTPSTMESFGMLRKENNI</sequence>
<gene>
    <name evidence="6" type="ORF">ODALV1_LOCUS8348</name>
</gene>
<evidence type="ECO:0008006" key="8">
    <source>
        <dbReference type="Google" id="ProtNLM"/>
    </source>
</evidence>
<keyword evidence="4 5" id="KW-0472">Membrane</keyword>
<evidence type="ECO:0000313" key="7">
    <source>
        <dbReference type="Proteomes" id="UP001642540"/>
    </source>
</evidence>
<dbReference type="Proteomes" id="UP001642540">
    <property type="component" value="Unassembled WGS sequence"/>
</dbReference>
<dbReference type="InterPro" id="IPR051072">
    <property type="entry name" value="CACNG_subunit"/>
</dbReference>
<dbReference type="Pfam" id="PF00822">
    <property type="entry name" value="PMP22_Claudin"/>
    <property type="match status" value="1"/>
</dbReference>
<proteinExistence type="predicted"/>
<feature type="transmembrane region" description="Helical" evidence="5">
    <location>
        <begin position="152"/>
        <end position="172"/>
    </location>
</feature>
<evidence type="ECO:0000256" key="5">
    <source>
        <dbReference type="SAM" id="Phobius"/>
    </source>
</evidence>
<dbReference type="EMBL" id="CAXLJM020000025">
    <property type="protein sequence ID" value="CAL8092879.1"/>
    <property type="molecule type" value="Genomic_DNA"/>
</dbReference>
<evidence type="ECO:0000256" key="3">
    <source>
        <dbReference type="ARBA" id="ARBA00022989"/>
    </source>
</evidence>
<evidence type="ECO:0000256" key="2">
    <source>
        <dbReference type="ARBA" id="ARBA00022692"/>
    </source>
</evidence>
<comment type="caution">
    <text evidence="6">The sequence shown here is derived from an EMBL/GenBank/DDBJ whole genome shotgun (WGS) entry which is preliminary data.</text>
</comment>
<evidence type="ECO:0000313" key="6">
    <source>
        <dbReference type="EMBL" id="CAL8092879.1"/>
    </source>
</evidence>
<dbReference type="InterPro" id="IPR004031">
    <property type="entry name" value="PMP22/EMP/MP20/Claudin"/>
</dbReference>
<protein>
    <recommendedName>
        <fullName evidence="8">Voltage-dependent calcium channel gamma-5 subunit</fullName>
    </recommendedName>
</protein>
<dbReference type="PANTHER" id="PTHR12107">
    <property type="entry name" value="VOLTAGE-DEPENDENT CALCIUM CHANNEL GAMMA SUBUNIT"/>
    <property type="match status" value="1"/>
</dbReference>